<keyword evidence="4" id="KW-1185">Reference proteome</keyword>
<dbReference type="RefSeq" id="XP_009515786.1">
    <property type="nucleotide sequence ID" value="XM_009517491.1"/>
</dbReference>
<dbReference type="InterPro" id="IPR054722">
    <property type="entry name" value="PolX-like_BBD"/>
</dbReference>
<proteinExistence type="predicted"/>
<dbReference type="InParanoid" id="G4YIU1"/>
<reference evidence="3 4" key="1">
    <citation type="journal article" date="2006" name="Science">
        <title>Phytophthora genome sequences uncover evolutionary origins and mechanisms of pathogenesis.</title>
        <authorList>
            <person name="Tyler B.M."/>
            <person name="Tripathy S."/>
            <person name="Zhang X."/>
            <person name="Dehal P."/>
            <person name="Jiang R.H."/>
            <person name="Aerts A."/>
            <person name="Arredondo F.D."/>
            <person name="Baxter L."/>
            <person name="Bensasson D."/>
            <person name="Beynon J.L."/>
            <person name="Chapman J."/>
            <person name="Damasceno C.M."/>
            <person name="Dorrance A.E."/>
            <person name="Dou D."/>
            <person name="Dickerman A.W."/>
            <person name="Dubchak I.L."/>
            <person name="Garbelotto M."/>
            <person name="Gijzen M."/>
            <person name="Gordon S.G."/>
            <person name="Govers F."/>
            <person name="Grunwald N.J."/>
            <person name="Huang W."/>
            <person name="Ivors K.L."/>
            <person name="Jones R.W."/>
            <person name="Kamoun S."/>
            <person name="Krampis K."/>
            <person name="Lamour K.H."/>
            <person name="Lee M.K."/>
            <person name="McDonald W.H."/>
            <person name="Medina M."/>
            <person name="Meijer H.J."/>
            <person name="Nordberg E.K."/>
            <person name="Maclean D.J."/>
            <person name="Ospina-Giraldo M.D."/>
            <person name="Morris P.F."/>
            <person name="Phuntumart V."/>
            <person name="Putnam N.H."/>
            <person name="Rash S."/>
            <person name="Rose J.K."/>
            <person name="Sakihama Y."/>
            <person name="Salamov A.A."/>
            <person name="Savidor A."/>
            <person name="Scheuring C.F."/>
            <person name="Smith B.M."/>
            <person name="Sobral B.W."/>
            <person name="Terry A."/>
            <person name="Torto-Alalibo T.A."/>
            <person name="Win J."/>
            <person name="Xu Z."/>
            <person name="Zhang H."/>
            <person name="Grigoriev I.V."/>
            <person name="Rokhsar D.S."/>
            <person name="Boore J.L."/>
        </authorList>
    </citation>
    <scope>NUCLEOTIDE SEQUENCE [LARGE SCALE GENOMIC DNA]</scope>
    <source>
        <strain evidence="3 4">P6497</strain>
    </source>
</reference>
<accession>G4YIU1</accession>
<dbReference type="KEGG" id="psoj:PHYSODRAFT_472900"/>
<name>G4YIU1_PHYSP</name>
<dbReference type="Pfam" id="PF22936">
    <property type="entry name" value="Pol_BBD"/>
    <property type="match status" value="1"/>
</dbReference>
<feature type="region of interest" description="Disordered" evidence="1">
    <location>
        <begin position="1"/>
        <end position="44"/>
    </location>
</feature>
<organism evidence="3 4">
    <name type="scientific">Phytophthora sojae (strain P6497)</name>
    <name type="common">Soybean stem and root rot agent</name>
    <name type="synonym">Phytophthora megasperma f. sp. glycines</name>
    <dbReference type="NCBI Taxonomy" id="1094619"/>
    <lineage>
        <taxon>Eukaryota</taxon>
        <taxon>Sar</taxon>
        <taxon>Stramenopiles</taxon>
        <taxon>Oomycota</taxon>
        <taxon>Peronosporomycetes</taxon>
        <taxon>Peronosporales</taxon>
        <taxon>Peronosporaceae</taxon>
        <taxon>Phytophthora</taxon>
    </lineage>
</organism>
<evidence type="ECO:0000256" key="1">
    <source>
        <dbReference type="SAM" id="MobiDB-lite"/>
    </source>
</evidence>
<evidence type="ECO:0000313" key="3">
    <source>
        <dbReference type="EMBL" id="EGZ28511.1"/>
    </source>
</evidence>
<sequence>AGHHVFDCPFLGKRPPAEDRSSTQAQKRVKMSGGKSTKAAEKSNYANESDDSAYVILQMKMPVADKAHYNWYLDPGASSHISNQLTDFMEFTPLSARIRVGGKNSLSVEGIGTVVKELETTGGRCSLTLRGVRYAPELQCSLYSVRPISA</sequence>
<dbReference type="Proteomes" id="UP000002640">
    <property type="component" value="Unassembled WGS sequence"/>
</dbReference>
<evidence type="ECO:0000313" key="4">
    <source>
        <dbReference type="Proteomes" id="UP000002640"/>
    </source>
</evidence>
<feature type="domain" description="Retrovirus-related Pol polyprotein from transposon TNT 1-94-like beta-barrel" evidence="2">
    <location>
        <begin position="71"/>
        <end position="146"/>
    </location>
</feature>
<evidence type="ECO:0000259" key="2">
    <source>
        <dbReference type="Pfam" id="PF22936"/>
    </source>
</evidence>
<dbReference type="AlphaFoldDB" id="G4YIU1"/>
<dbReference type="EMBL" id="JH159151">
    <property type="protein sequence ID" value="EGZ28511.1"/>
    <property type="molecule type" value="Genomic_DNA"/>
</dbReference>
<dbReference type="GeneID" id="20654289"/>
<gene>
    <name evidence="3" type="ORF">PHYSODRAFT_472900</name>
</gene>
<protein>
    <recommendedName>
        <fullName evidence="2">Retrovirus-related Pol polyprotein from transposon TNT 1-94-like beta-barrel domain-containing protein</fullName>
    </recommendedName>
</protein>
<feature type="non-terminal residue" evidence="3">
    <location>
        <position position="1"/>
    </location>
</feature>